<comment type="caution">
    <text evidence="1">The sequence shown here is derived from an EMBL/GenBank/DDBJ whole genome shotgun (WGS) entry which is preliminary data.</text>
</comment>
<evidence type="ECO:0000313" key="1">
    <source>
        <dbReference type="EMBL" id="MVO10688.1"/>
    </source>
</evidence>
<dbReference type="EMBL" id="WQLW01000014">
    <property type="protein sequence ID" value="MVO10688.1"/>
    <property type="molecule type" value="Genomic_DNA"/>
</dbReference>
<dbReference type="AlphaFoldDB" id="A0A6I4IVZ6"/>
<name>A0A6I4IVZ6_9FLAO</name>
<protein>
    <recommendedName>
        <fullName evidence="3">Lipoprotein</fullName>
    </recommendedName>
</protein>
<accession>A0A6I4IVZ6</accession>
<reference evidence="2" key="1">
    <citation type="submission" date="2019-05" db="EMBL/GenBank/DDBJ databases">
        <title>Flavobacterium profundi sp. nov., isolated from a deep-sea seamount.</title>
        <authorList>
            <person name="Zhang D.-C."/>
        </authorList>
    </citation>
    <scope>NUCLEOTIDE SEQUENCE [LARGE SCALE GENOMIC DNA]</scope>
    <source>
        <strain evidence="2">TP390</strain>
    </source>
</reference>
<evidence type="ECO:0000313" key="2">
    <source>
        <dbReference type="Proteomes" id="UP000431264"/>
    </source>
</evidence>
<dbReference type="Proteomes" id="UP000431264">
    <property type="component" value="Unassembled WGS sequence"/>
</dbReference>
<gene>
    <name evidence="1" type="ORF">GOQ30_16050</name>
</gene>
<dbReference type="OrthoDB" id="766451at2"/>
<keyword evidence="2" id="KW-1185">Reference proteome</keyword>
<organism evidence="1 2">
    <name type="scientific">Flavobacterium profundi</name>
    <dbReference type="NCBI Taxonomy" id="1774945"/>
    <lineage>
        <taxon>Bacteria</taxon>
        <taxon>Pseudomonadati</taxon>
        <taxon>Bacteroidota</taxon>
        <taxon>Flavobacteriia</taxon>
        <taxon>Flavobacteriales</taxon>
        <taxon>Flavobacteriaceae</taxon>
        <taxon>Flavobacterium</taxon>
    </lineage>
</organism>
<dbReference type="RefSeq" id="WP_140999112.1">
    <property type="nucleotide sequence ID" value="NZ_VDCZ01000014.1"/>
</dbReference>
<proteinExistence type="predicted"/>
<dbReference type="PROSITE" id="PS51257">
    <property type="entry name" value="PROKAR_LIPOPROTEIN"/>
    <property type="match status" value="1"/>
</dbReference>
<sequence length="245" mass="28543">MKVLQLIFILILGVSCRENLRDNLNVKKESNDTISLVKKKSEDSINQKIALDFNKHKDLLDIILLLPDSSFSSWEWKLEDRKKWYNEIKSNNFYIDNDPLYFNQKFFESTKAGFSIVDGFWTITLFKADDDSYVVVLNDKVGDGNNVTFYEVKNNAIEESISNKAIFTNFTDAFKSTKKGNGNCIDLFEEMNYPVYDFTIGETIQIIILDSFIEEYGKDCLLGNTQIYYFNSSTKQFELQKIDWN</sequence>
<evidence type="ECO:0008006" key="3">
    <source>
        <dbReference type="Google" id="ProtNLM"/>
    </source>
</evidence>